<dbReference type="Gene3D" id="1.20.1250.20">
    <property type="entry name" value="MFS general substrate transporter like domains"/>
    <property type="match status" value="1"/>
</dbReference>
<dbReference type="InterPro" id="IPR020846">
    <property type="entry name" value="MFS_dom"/>
</dbReference>
<evidence type="ECO:0000313" key="9">
    <source>
        <dbReference type="Proteomes" id="UP001519342"/>
    </source>
</evidence>
<feature type="transmembrane region" description="Helical" evidence="6">
    <location>
        <begin position="308"/>
        <end position="330"/>
    </location>
</feature>
<feature type="transmembrane region" description="Helical" evidence="6">
    <location>
        <begin position="220"/>
        <end position="242"/>
    </location>
</feature>
<dbReference type="RefSeq" id="WP_209512693.1">
    <property type="nucleotide sequence ID" value="NZ_JAGGKS010000009.1"/>
</dbReference>
<evidence type="ECO:0000313" key="8">
    <source>
        <dbReference type="EMBL" id="MBP1926975.1"/>
    </source>
</evidence>
<feature type="transmembrane region" description="Helical" evidence="6">
    <location>
        <begin position="52"/>
        <end position="72"/>
    </location>
</feature>
<dbReference type="InterPro" id="IPR049680">
    <property type="entry name" value="FLVCR1-2_SLC49-like"/>
</dbReference>
<feature type="transmembrane region" description="Helical" evidence="6">
    <location>
        <begin position="254"/>
        <end position="274"/>
    </location>
</feature>
<keyword evidence="5 6" id="KW-0472">Membrane</keyword>
<comment type="subcellular location">
    <subcellularLocation>
        <location evidence="1">Cell membrane</location>
        <topology evidence="1">Multi-pass membrane protein</topology>
    </subcellularLocation>
</comment>
<dbReference type="InterPro" id="IPR036259">
    <property type="entry name" value="MFS_trans_sf"/>
</dbReference>
<organism evidence="8 9">
    <name type="scientific">Sedimentibacter acidaminivorans</name>
    <dbReference type="NCBI Taxonomy" id="913099"/>
    <lineage>
        <taxon>Bacteria</taxon>
        <taxon>Bacillati</taxon>
        <taxon>Bacillota</taxon>
        <taxon>Tissierellia</taxon>
        <taxon>Sedimentibacter</taxon>
    </lineage>
</organism>
<comment type="caution">
    <text evidence="8">The sequence shown here is derived from an EMBL/GenBank/DDBJ whole genome shotgun (WGS) entry which is preliminary data.</text>
</comment>
<feature type="transmembrane region" description="Helical" evidence="6">
    <location>
        <begin position="12"/>
        <end position="32"/>
    </location>
</feature>
<feature type="transmembrane region" description="Helical" evidence="6">
    <location>
        <begin position="342"/>
        <end position="362"/>
    </location>
</feature>
<keyword evidence="4 6" id="KW-1133">Transmembrane helix</keyword>
<dbReference type="InterPro" id="IPR011701">
    <property type="entry name" value="MFS"/>
</dbReference>
<evidence type="ECO:0000256" key="3">
    <source>
        <dbReference type="ARBA" id="ARBA00022692"/>
    </source>
</evidence>
<gene>
    <name evidence="8" type="ORF">J2Z76_002847</name>
</gene>
<proteinExistence type="predicted"/>
<keyword evidence="9" id="KW-1185">Reference proteome</keyword>
<evidence type="ECO:0000256" key="1">
    <source>
        <dbReference type="ARBA" id="ARBA00004651"/>
    </source>
</evidence>
<dbReference type="PANTHER" id="PTHR10924:SF6">
    <property type="entry name" value="SOLUTE CARRIER FAMILY 49 MEMBER A3"/>
    <property type="match status" value="1"/>
</dbReference>
<dbReference type="Proteomes" id="UP001519342">
    <property type="component" value="Unassembled WGS sequence"/>
</dbReference>
<evidence type="ECO:0000256" key="5">
    <source>
        <dbReference type="ARBA" id="ARBA00023136"/>
    </source>
</evidence>
<keyword evidence="3 6" id="KW-0812">Transmembrane</keyword>
<feature type="transmembrane region" description="Helical" evidence="6">
    <location>
        <begin position="136"/>
        <end position="157"/>
    </location>
</feature>
<feature type="transmembrane region" description="Helical" evidence="6">
    <location>
        <begin position="169"/>
        <end position="188"/>
    </location>
</feature>
<accession>A0ABS4GH15</accession>
<dbReference type="PROSITE" id="PS50850">
    <property type="entry name" value="MFS"/>
    <property type="match status" value="1"/>
</dbReference>
<keyword evidence="2" id="KW-0813">Transport</keyword>
<reference evidence="8 9" key="1">
    <citation type="submission" date="2021-03" db="EMBL/GenBank/DDBJ databases">
        <title>Genomic Encyclopedia of Type Strains, Phase IV (KMG-IV): sequencing the most valuable type-strain genomes for metagenomic binning, comparative biology and taxonomic classification.</title>
        <authorList>
            <person name="Goeker M."/>
        </authorList>
    </citation>
    <scope>NUCLEOTIDE SEQUENCE [LARGE SCALE GENOMIC DNA]</scope>
    <source>
        <strain evidence="8 9">DSM 24004</strain>
    </source>
</reference>
<evidence type="ECO:0000256" key="2">
    <source>
        <dbReference type="ARBA" id="ARBA00022448"/>
    </source>
</evidence>
<feature type="transmembrane region" description="Helical" evidence="6">
    <location>
        <begin position="102"/>
        <end position="124"/>
    </location>
</feature>
<dbReference type="EMBL" id="JAGGKS010000009">
    <property type="protein sequence ID" value="MBP1926975.1"/>
    <property type="molecule type" value="Genomic_DNA"/>
</dbReference>
<protein>
    <submittedName>
        <fullName evidence="8">FLVCR family MFS transporter 7</fullName>
    </submittedName>
</protein>
<dbReference type="Pfam" id="PF07690">
    <property type="entry name" value="MFS_1"/>
    <property type="match status" value="1"/>
</dbReference>
<sequence>MYRKSEVSNYRWIILLAIFPIIISTEMMWLSLAPVSSMAKNYYGVSSLSIDMLSMSYMIMFIIFSLPASWVVDKFGYRCSLIIGASLTAVFGIVRACFSDDFTVILIAQFMIAVGQPFLLNISTKVPANWFPVNERATAAGILTMAQYVGFAIPMLLSPVLAEKMGIPYVLKIFAIIAVISSILCISLTKEKPLIAPPGPKAPKEDFSLNSIKKLFKNKAYINILIICFISIGIFNTVLTLLESILIPHQITSADAGIVGAVFVVSGVVGAVIVPMISDKIGIRIPFFIISTLILIPVYLGFTFLNSFILLALMAAIAGFSIMGVAPILFQHGSEVAYPIQEGTSLGIVLLMGQISGVLFVYLFEVLKNASNSVVMPMLLIVAATILELPIILKMKESGLNQKHESLS</sequence>
<evidence type="ECO:0000259" key="7">
    <source>
        <dbReference type="PROSITE" id="PS50850"/>
    </source>
</evidence>
<feature type="domain" description="Major facilitator superfamily (MFS) profile" evidence="7">
    <location>
        <begin position="12"/>
        <end position="396"/>
    </location>
</feature>
<feature type="transmembrane region" description="Helical" evidence="6">
    <location>
        <begin position="79"/>
        <end position="96"/>
    </location>
</feature>
<name>A0ABS4GH15_9FIRM</name>
<feature type="transmembrane region" description="Helical" evidence="6">
    <location>
        <begin position="281"/>
        <end position="302"/>
    </location>
</feature>
<evidence type="ECO:0000256" key="4">
    <source>
        <dbReference type="ARBA" id="ARBA00022989"/>
    </source>
</evidence>
<dbReference type="SUPFAM" id="SSF103473">
    <property type="entry name" value="MFS general substrate transporter"/>
    <property type="match status" value="1"/>
</dbReference>
<feature type="transmembrane region" description="Helical" evidence="6">
    <location>
        <begin position="374"/>
        <end position="393"/>
    </location>
</feature>
<evidence type="ECO:0000256" key="6">
    <source>
        <dbReference type="SAM" id="Phobius"/>
    </source>
</evidence>
<dbReference type="PANTHER" id="PTHR10924">
    <property type="entry name" value="MAJOR FACILITATOR SUPERFAMILY PROTEIN-RELATED"/>
    <property type="match status" value="1"/>
</dbReference>